<dbReference type="EMBL" id="BMLI01000001">
    <property type="protein sequence ID" value="GGM90087.1"/>
    <property type="molecule type" value="Genomic_DNA"/>
</dbReference>
<dbReference type="SUPFAM" id="SSF51206">
    <property type="entry name" value="cAMP-binding domain-like"/>
    <property type="match status" value="1"/>
</dbReference>
<feature type="domain" description="Cyclic nucleotide-binding" evidence="1">
    <location>
        <begin position="26"/>
        <end position="110"/>
    </location>
</feature>
<dbReference type="Proteomes" id="UP000632339">
    <property type="component" value="Unassembled WGS sequence"/>
</dbReference>
<evidence type="ECO:0000313" key="2">
    <source>
        <dbReference type="EMBL" id="GGM90087.1"/>
    </source>
</evidence>
<dbReference type="CDD" id="cd00038">
    <property type="entry name" value="CAP_ED"/>
    <property type="match status" value="1"/>
</dbReference>
<dbReference type="Gene3D" id="2.60.120.10">
    <property type="entry name" value="Jelly Rolls"/>
    <property type="match status" value="1"/>
</dbReference>
<dbReference type="RefSeq" id="WP_019943673.1">
    <property type="nucleotide sequence ID" value="NZ_BMLI01000001.1"/>
</dbReference>
<gene>
    <name evidence="2" type="ORF">GCM10010967_23760</name>
</gene>
<name>A0ABQ2HT80_9BACT</name>
<evidence type="ECO:0000313" key="3">
    <source>
        <dbReference type="Proteomes" id="UP000632339"/>
    </source>
</evidence>
<organism evidence="2 3">
    <name type="scientific">Dyadobacter beijingensis</name>
    <dbReference type="NCBI Taxonomy" id="365489"/>
    <lineage>
        <taxon>Bacteria</taxon>
        <taxon>Pseudomonadati</taxon>
        <taxon>Bacteroidota</taxon>
        <taxon>Cytophagia</taxon>
        <taxon>Cytophagales</taxon>
        <taxon>Spirosomataceae</taxon>
        <taxon>Dyadobacter</taxon>
    </lineage>
</organism>
<keyword evidence="3" id="KW-1185">Reference proteome</keyword>
<dbReference type="InterPro" id="IPR014710">
    <property type="entry name" value="RmlC-like_jellyroll"/>
</dbReference>
<protein>
    <submittedName>
        <fullName evidence="2">cAMP-binding protein</fullName>
    </submittedName>
</protein>
<proteinExistence type="predicted"/>
<reference evidence="3" key="1">
    <citation type="journal article" date="2019" name="Int. J. Syst. Evol. Microbiol.">
        <title>The Global Catalogue of Microorganisms (GCM) 10K type strain sequencing project: providing services to taxonomists for standard genome sequencing and annotation.</title>
        <authorList>
            <consortium name="The Broad Institute Genomics Platform"/>
            <consortium name="The Broad Institute Genome Sequencing Center for Infectious Disease"/>
            <person name="Wu L."/>
            <person name="Ma J."/>
        </authorList>
    </citation>
    <scope>NUCLEOTIDE SEQUENCE [LARGE SCALE GENOMIC DNA]</scope>
    <source>
        <strain evidence="3">CGMCC 1.6375</strain>
    </source>
</reference>
<sequence>MEEYLRSFNILTEQEITLAVDAGSYRTVKKNEYFIREGQVCRQVAFVRSGIFRSFYYNTQGEEITYCFTFDGTFVTAYSSFITQQETVENICAITDAEIFVIPKSAIEQFEKTSINWLRLTKMIAEQEFLKMEQRVFTLLKESAENRYAELMEKHPDYLMLIPLNQLASYLGITQRHLSRIRRAYAF</sequence>
<evidence type="ECO:0000259" key="1">
    <source>
        <dbReference type="Pfam" id="PF00027"/>
    </source>
</evidence>
<dbReference type="InterPro" id="IPR000595">
    <property type="entry name" value="cNMP-bd_dom"/>
</dbReference>
<dbReference type="InterPro" id="IPR018490">
    <property type="entry name" value="cNMP-bd_dom_sf"/>
</dbReference>
<accession>A0ABQ2HT80</accession>
<comment type="caution">
    <text evidence="2">The sequence shown here is derived from an EMBL/GenBank/DDBJ whole genome shotgun (WGS) entry which is preliminary data.</text>
</comment>
<dbReference type="Pfam" id="PF00027">
    <property type="entry name" value="cNMP_binding"/>
    <property type="match status" value="1"/>
</dbReference>